<name>A0AA38IXC7_9CUCU</name>
<keyword evidence="2" id="KW-1185">Reference proteome</keyword>
<evidence type="ECO:0000313" key="2">
    <source>
        <dbReference type="Proteomes" id="UP001168821"/>
    </source>
</evidence>
<dbReference type="PANTHER" id="PTHR45845:SF3">
    <property type="entry name" value="PURATROPHIN-1-LIKE, ISOFORM A"/>
    <property type="match status" value="1"/>
</dbReference>
<dbReference type="EMBL" id="JALNTZ010000002">
    <property type="protein sequence ID" value="KAJ3660749.1"/>
    <property type="molecule type" value="Genomic_DNA"/>
</dbReference>
<accession>A0AA38IXC7</accession>
<gene>
    <name evidence="1" type="ORF">Zmor_005184</name>
</gene>
<dbReference type="PANTHER" id="PTHR45845">
    <property type="entry name" value="RHO GUANINE NUCLEOTIDE EXCHANGE FACTOR-RELATED"/>
    <property type="match status" value="1"/>
</dbReference>
<sequence length="326" mass="37293">MGLGNCGDRWADGELVRKCCSGQNELNGTADNDGRPIVLCYAECVARAGLNKYEIAKLLLYYSSIPTLECTKKGFTILLLAENESNYKVLELLDKSVLLIANSMKVARFLVWKPGADKKSQVVTSRIQVTVVTDESTLLQYLSKEETPASCGGSCSHDQLEWVEFFKQFEPFLASCKTAGRSLLSALSQLRNEDIPHQITRRFLNHQCRQITKALDLDHVQKLRRDGPKTLSSLKERSQWLGGSRDVKRNVSFSEASFNSVDRVTRKLEQLRQERMERLKELARFNTLKEEAEEVSLFRIVFEESGFWEESAQQWLLCSRFFDLIW</sequence>
<organism evidence="1 2">
    <name type="scientific">Zophobas morio</name>
    <dbReference type="NCBI Taxonomy" id="2755281"/>
    <lineage>
        <taxon>Eukaryota</taxon>
        <taxon>Metazoa</taxon>
        <taxon>Ecdysozoa</taxon>
        <taxon>Arthropoda</taxon>
        <taxon>Hexapoda</taxon>
        <taxon>Insecta</taxon>
        <taxon>Pterygota</taxon>
        <taxon>Neoptera</taxon>
        <taxon>Endopterygota</taxon>
        <taxon>Coleoptera</taxon>
        <taxon>Polyphaga</taxon>
        <taxon>Cucujiformia</taxon>
        <taxon>Tenebrionidae</taxon>
        <taxon>Zophobas</taxon>
    </lineage>
</organism>
<protein>
    <submittedName>
        <fullName evidence="1">Uncharacterized protein</fullName>
    </submittedName>
</protein>
<dbReference type="Proteomes" id="UP001168821">
    <property type="component" value="Unassembled WGS sequence"/>
</dbReference>
<dbReference type="AlphaFoldDB" id="A0AA38IXC7"/>
<dbReference type="InterPro" id="IPR052231">
    <property type="entry name" value="Rho_GEF_signaling-related"/>
</dbReference>
<proteinExistence type="predicted"/>
<comment type="caution">
    <text evidence="1">The sequence shown here is derived from an EMBL/GenBank/DDBJ whole genome shotgun (WGS) entry which is preliminary data.</text>
</comment>
<reference evidence="1" key="1">
    <citation type="journal article" date="2023" name="G3 (Bethesda)">
        <title>Whole genome assemblies of Zophobas morio and Tenebrio molitor.</title>
        <authorList>
            <person name="Kaur S."/>
            <person name="Stinson S.A."/>
            <person name="diCenzo G.C."/>
        </authorList>
    </citation>
    <scope>NUCLEOTIDE SEQUENCE</scope>
    <source>
        <strain evidence="1">QUZm001</strain>
    </source>
</reference>
<evidence type="ECO:0000313" key="1">
    <source>
        <dbReference type="EMBL" id="KAJ3660749.1"/>
    </source>
</evidence>